<evidence type="ECO:0000259" key="4">
    <source>
        <dbReference type="Pfam" id="PF13439"/>
    </source>
</evidence>
<protein>
    <submittedName>
        <fullName evidence="5">Glycosyltransferase</fullName>
    </submittedName>
</protein>
<dbReference type="Pfam" id="PF13439">
    <property type="entry name" value="Glyco_transf_4"/>
    <property type="match status" value="1"/>
</dbReference>
<comment type="caution">
    <text evidence="5">The sequence shown here is derived from an EMBL/GenBank/DDBJ whole genome shotgun (WGS) entry which is preliminary data.</text>
</comment>
<evidence type="ECO:0000256" key="1">
    <source>
        <dbReference type="ARBA" id="ARBA00022676"/>
    </source>
</evidence>
<dbReference type="PANTHER" id="PTHR45947:SF3">
    <property type="entry name" value="SULFOQUINOVOSYL TRANSFERASE SQD2"/>
    <property type="match status" value="1"/>
</dbReference>
<gene>
    <name evidence="5" type="ORF">ACFQMG_29800</name>
</gene>
<dbReference type="InterPro" id="IPR028098">
    <property type="entry name" value="Glyco_trans_4-like_N"/>
</dbReference>
<name>A0ABW2G5Q0_9ACTN</name>
<reference evidence="6" key="1">
    <citation type="journal article" date="2019" name="Int. J. Syst. Evol. Microbiol.">
        <title>The Global Catalogue of Microorganisms (GCM) 10K type strain sequencing project: providing services to taxonomists for standard genome sequencing and annotation.</title>
        <authorList>
            <consortium name="The Broad Institute Genomics Platform"/>
            <consortium name="The Broad Institute Genome Sequencing Center for Infectious Disease"/>
            <person name="Wu L."/>
            <person name="Ma J."/>
        </authorList>
    </citation>
    <scope>NUCLEOTIDE SEQUENCE [LARGE SCALE GENOMIC DNA]</scope>
    <source>
        <strain evidence="6">CGMCC 1.12859</strain>
    </source>
</reference>
<dbReference type="EMBL" id="JBHTAJ010000077">
    <property type="protein sequence ID" value="MFC7183747.1"/>
    <property type="molecule type" value="Genomic_DNA"/>
</dbReference>
<proteinExistence type="predicted"/>
<evidence type="ECO:0000313" key="5">
    <source>
        <dbReference type="EMBL" id="MFC7183747.1"/>
    </source>
</evidence>
<sequence length="394" mass="41309">MHLTILHVSQPVDGGVARVVVDLVRGQCADGRRVLVACPPDGRLGIEAAAAGARVIDWPARRSPGPATAGEALRLRRIVRDAAPDVLHLHSAKAGLAGRLAVRRGVPTVFQPHAWSFAAVDGALAAATRRWERFATRWADALLCVSEQERRDGEAAGLAGRWHVVPNGVDLERHGPADAPGRLAARAVLGLAADAPLAVCLGRLCRQKGQDVLLDAWPAVAARVPGARLAVVGGGPDAELLAARVRTLPDPAGVLLVGPVADPRPWLAAADVVVLPSRWEGMALAPLEAMAAARPVLLTDVPGARECLPPPPDGVPPVPPEDPEALSEHLAEALADPDACARRGARAREFVAGRHDVRRTVSQVAEVYRALLPAGVSGPPDPRVPGGRRSFIRL</sequence>
<dbReference type="SUPFAM" id="SSF53756">
    <property type="entry name" value="UDP-Glycosyltransferase/glycogen phosphorylase"/>
    <property type="match status" value="1"/>
</dbReference>
<dbReference type="Proteomes" id="UP001596435">
    <property type="component" value="Unassembled WGS sequence"/>
</dbReference>
<accession>A0ABW2G5Q0</accession>
<evidence type="ECO:0000256" key="2">
    <source>
        <dbReference type="ARBA" id="ARBA00022679"/>
    </source>
</evidence>
<feature type="region of interest" description="Disordered" evidence="3">
    <location>
        <begin position="375"/>
        <end position="394"/>
    </location>
</feature>
<dbReference type="Gene3D" id="3.40.50.2000">
    <property type="entry name" value="Glycogen Phosphorylase B"/>
    <property type="match status" value="2"/>
</dbReference>
<dbReference type="Pfam" id="PF13692">
    <property type="entry name" value="Glyco_trans_1_4"/>
    <property type="match status" value="1"/>
</dbReference>
<dbReference type="PANTHER" id="PTHR45947">
    <property type="entry name" value="SULFOQUINOVOSYL TRANSFERASE SQD2"/>
    <property type="match status" value="1"/>
</dbReference>
<organism evidence="5 6">
    <name type="scientific">Kitasatospora paranensis</name>
    <dbReference type="NCBI Taxonomy" id="258053"/>
    <lineage>
        <taxon>Bacteria</taxon>
        <taxon>Bacillati</taxon>
        <taxon>Actinomycetota</taxon>
        <taxon>Actinomycetes</taxon>
        <taxon>Kitasatosporales</taxon>
        <taxon>Streptomycetaceae</taxon>
        <taxon>Kitasatospora</taxon>
    </lineage>
</organism>
<keyword evidence="6" id="KW-1185">Reference proteome</keyword>
<dbReference type="InterPro" id="IPR050194">
    <property type="entry name" value="Glycosyltransferase_grp1"/>
</dbReference>
<feature type="domain" description="Glycosyltransferase subfamily 4-like N-terminal" evidence="4">
    <location>
        <begin position="14"/>
        <end position="173"/>
    </location>
</feature>
<dbReference type="RefSeq" id="WP_345707797.1">
    <property type="nucleotide sequence ID" value="NZ_BAABKV010000001.1"/>
</dbReference>
<keyword evidence="1" id="KW-0328">Glycosyltransferase</keyword>
<feature type="compositionally biased region" description="Low complexity" evidence="3">
    <location>
        <begin position="384"/>
        <end position="394"/>
    </location>
</feature>
<evidence type="ECO:0000313" key="6">
    <source>
        <dbReference type="Proteomes" id="UP001596435"/>
    </source>
</evidence>
<evidence type="ECO:0000256" key="3">
    <source>
        <dbReference type="SAM" id="MobiDB-lite"/>
    </source>
</evidence>
<keyword evidence="2" id="KW-0808">Transferase</keyword>